<name>A0A4Y7TMF8_COPMI</name>
<evidence type="ECO:0008006" key="6">
    <source>
        <dbReference type="Google" id="ProtNLM"/>
    </source>
</evidence>
<dbReference type="SUPFAM" id="SSF143113">
    <property type="entry name" value="NAP-like"/>
    <property type="match status" value="1"/>
</dbReference>
<evidence type="ECO:0000313" key="4">
    <source>
        <dbReference type="EMBL" id="TEB35098.1"/>
    </source>
</evidence>
<evidence type="ECO:0000256" key="3">
    <source>
        <dbReference type="SAM" id="MobiDB-lite"/>
    </source>
</evidence>
<organism evidence="4 5">
    <name type="scientific">Coprinellus micaceus</name>
    <name type="common">Glistening ink-cap mushroom</name>
    <name type="synonym">Coprinus micaceus</name>
    <dbReference type="NCBI Taxonomy" id="71717"/>
    <lineage>
        <taxon>Eukaryota</taxon>
        <taxon>Fungi</taxon>
        <taxon>Dikarya</taxon>
        <taxon>Basidiomycota</taxon>
        <taxon>Agaricomycotina</taxon>
        <taxon>Agaricomycetes</taxon>
        <taxon>Agaricomycetidae</taxon>
        <taxon>Agaricales</taxon>
        <taxon>Agaricineae</taxon>
        <taxon>Psathyrellaceae</taxon>
        <taxon>Coprinellus</taxon>
    </lineage>
</organism>
<keyword evidence="5" id="KW-1185">Reference proteome</keyword>
<dbReference type="Gene3D" id="3.30.1120.90">
    <property type="entry name" value="Nucleosome assembly protein"/>
    <property type="match status" value="1"/>
</dbReference>
<evidence type="ECO:0000256" key="2">
    <source>
        <dbReference type="RuleBase" id="RU003876"/>
    </source>
</evidence>
<dbReference type="Pfam" id="PF00956">
    <property type="entry name" value="NAP"/>
    <property type="match status" value="1"/>
</dbReference>
<dbReference type="GO" id="GO:0006334">
    <property type="term" value="P:nucleosome assembly"/>
    <property type="evidence" value="ECO:0007669"/>
    <property type="project" value="InterPro"/>
</dbReference>
<feature type="compositionally biased region" description="Acidic residues" evidence="3">
    <location>
        <begin position="198"/>
        <end position="216"/>
    </location>
</feature>
<accession>A0A4Y7TMF8</accession>
<evidence type="ECO:0000313" key="5">
    <source>
        <dbReference type="Proteomes" id="UP000298030"/>
    </source>
</evidence>
<comment type="caution">
    <text evidence="4">The sequence shown here is derived from an EMBL/GenBank/DDBJ whole genome shotgun (WGS) entry which is preliminary data.</text>
</comment>
<dbReference type="Proteomes" id="UP000298030">
    <property type="component" value="Unassembled WGS sequence"/>
</dbReference>
<dbReference type="InterPro" id="IPR037231">
    <property type="entry name" value="NAP-like_sf"/>
</dbReference>
<proteinExistence type="inferred from homology"/>
<dbReference type="STRING" id="71717.A0A4Y7TMF8"/>
<evidence type="ECO:0000256" key="1">
    <source>
        <dbReference type="ARBA" id="ARBA00009947"/>
    </source>
</evidence>
<reference evidence="4 5" key="1">
    <citation type="journal article" date="2019" name="Nat. Ecol. Evol.">
        <title>Megaphylogeny resolves global patterns of mushroom evolution.</title>
        <authorList>
            <person name="Varga T."/>
            <person name="Krizsan K."/>
            <person name="Foldi C."/>
            <person name="Dima B."/>
            <person name="Sanchez-Garcia M."/>
            <person name="Sanchez-Ramirez S."/>
            <person name="Szollosi G.J."/>
            <person name="Szarkandi J.G."/>
            <person name="Papp V."/>
            <person name="Albert L."/>
            <person name="Andreopoulos W."/>
            <person name="Angelini C."/>
            <person name="Antonin V."/>
            <person name="Barry K.W."/>
            <person name="Bougher N.L."/>
            <person name="Buchanan P."/>
            <person name="Buyck B."/>
            <person name="Bense V."/>
            <person name="Catcheside P."/>
            <person name="Chovatia M."/>
            <person name="Cooper J."/>
            <person name="Damon W."/>
            <person name="Desjardin D."/>
            <person name="Finy P."/>
            <person name="Geml J."/>
            <person name="Haridas S."/>
            <person name="Hughes K."/>
            <person name="Justo A."/>
            <person name="Karasinski D."/>
            <person name="Kautmanova I."/>
            <person name="Kiss B."/>
            <person name="Kocsube S."/>
            <person name="Kotiranta H."/>
            <person name="LaButti K.M."/>
            <person name="Lechner B.E."/>
            <person name="Liimatainen K."/>
            <person name="Lipzen A."/>
            <person name="Lukacs Z."/>
            <person name="Mihaltcheva S."/>
            <person name="Morgado L.N."/>
            <person name="Niskanen T."/>
            <person name="Noordeloos M.E."/>
            <person name="Ohm R.A."/>
            <person name="Ortiz-Santana B."/>
            <person name="Ovrebo C."/>
            <person name="Racz N."/>
            <person name="Riley R."/>
            <person name="Savchenko A."/>
            <person name="Shiryaev A."/>
            <person name="Soop K."/>
            <person name="Spirin V."/>
            <person name="Szebenyi C."/>
            <person name="Tomsovsky M."/>
            <person name="Tulloss R.E."/>
            <person name="Uehling J."/>
            <person name="Grigoriev I.V."/>
            <person name="Vagvolgyi C."/>
            <person name="Papp T."/>
            <person name="Martin F.M."/>
            <person name="Miettinen O."/>
            <person name="Hibbett D.S."/>
            <person name="Nagy L.G."/>
        </authorList>
    </citation>
    <scope>NUCLEOTIDE SEQUENCE [LARGE SCALE GENOMIC DNA]</scope>
    <source>
        <strain evidence="4 5">FP101781</strain>
    </source>
</reference>
<comment type="similarity">
    <text evidence="1 2">Belongs to the nucleosome assembly protein (NAP) family.</text>
</comment>
<dbReference type="InterPro" id="IPR002164">
    <property type="entry name" value="NAP_family"/>
</dbReference>
<feature type="region of interest" description="Disordered" evidence="3">
    <location>
        <begin position="192"/>
        <end position="227"/>
    </location>
</feature>
<dbReference type="PANTHER" id="PTHR11875">
    <property type="entry name" value="TESTIS-SPECIFIC Y-ENCODED PROTEIN"/>
    <property type="match status" value="1"/>
</dbReference>
<protein>
    <recommendedName>
        <fullName evidence="6">Template-activating factor I</fullName>
    </recommendedName>
</protein>
<sequence>MEREEIKVYTPKYEKRREIVKAIDNFWPVALMHHDVVLVHVQHKSDQSALSYLQDVWVTRHKDEHRAFTIEFTFKENPFFSDKVLTKEFKHNPPKVEDPAQNKPNEHGITDAMLEFDSDLHLDPSTIKINWKDDDHNLTKLYPRVVDDEDDDVPAESGSFFNFFEQKSDPFGIGEAIGIEIFPNAIDYFMGDVQGSEIDSDEEDDEEDEEDEEEIDLEKPRPKKRKV</sequence>
<dbReference type="AlphaFoldDB" id="A0A4Y7TMF8"/>
<dbReference type="GO" id="GO:0005634">
    <property type="term" value="C:nucleus"/>
    <property type="evidence" value="ECO:0007669"/>
    <property type="project" value="InterPro"/>
</dbReference>
<gene>
    <name evidence="4" type="ORF">FA13DRAFT_1728901</name>
</gene>
<dbReference type="OrthoDB" id="19419at2759"/>
<dbReference type="EMBL" id="QPFP01000008">
    <property type="protein sequence ID" value="TEB35098.1"/>
    <property type="molecule type" value="Genomic_DNA"/>
</dbReference>